<proteinExistence type="predicted"/>
<sequence>MPPPRHDDESESDDEVLVNRMKKIKQTTKSRLRKIQVRSKKCVKAQPEKKKEDVQKSPKPPVKSRQLSAFKYQKEHKSLKKDTSATICVEDPKSMQSVPKPVEGDIKPKKIFQIRMSPSGFVAMIDNFNEAQRKATHDMGFGGLLHLHVTKLLRDLCKWLMDIFDPYLITLYISPDKKIEITPMDVHLTLALPIGGRKVKEFYSKKPKDAKYNKSRMMKPIRAVMLTHPRRLKTVKGKQKKSFEKEEEKYVPSDHAHDMEKDHDYSGDNLEDEEPLNTSSSRSSHRQCCSYYCDNAIIFYFCQSMPKKNHRAMASAKAIKRLQQKLNLGPATVADTSGSSLSNCQLRRAIPAAPLRTPGPPQLEVQKSCLNFLC</sequence>
<accession>A0A9Q1Q548</accession>
<feature type="region of interest" description="Disordered" evidence="1">
    <location>
        <begin position="23"/>
        <end position="64"/>
    </location>
</feature>
<organism evidence="2 3">
    <name type="scientific">Carnegiea gigantea</name>
    <dbReference type="NCBI Taxonomy" id="171969"/>
    <lineage>
        <taxon>Eukaryota</taxon>
        <taxon>Viridiplantae</taxon>
        <taxon>Streptophyta</taxon>
        <taxon>Embryophyta</taxon>
        <taxon>Tracheophyta</taxon>
        <taxon>Spermatophyta</taxon>
        <taxon>Magnoliopsida</taxon>
        <taxon>eudicotyledons</taxon>
        <taxon>Gunneridae</taxon>
        <taxon>Pentapetalae</taxon>
        <taxon>Caryophyllales</taxon>
        <taxon>Cactineae</taxon>
        <taxon>Cactaceae</taxon>
        <taxon>Cactoideae</taxon>
        <taxon>Echinocereeae</taxon>
        <taxon>Carnegiea</taxon>
    </lineage>
</organism>
<keyword evidence="3" id="KW-1185">Reference proteome</keyword>
<dbReference type="AlphaFoldDB" id="A0A9Q1Q548"/>
<dbReference type="PANTHER" id="PTHR34835:SF34">
    <property type="entry name" value="OS08G0555500 PROTEIN"/>
    <property type="match status" value="1"/>
</dbReference>
<dbReference type="PANTHER" id="PTHR34835">
    <property type="entry name" value="OS07G0283600 PROTEIN-RELATED"/>
    <property type="match status" value="1"/>
</dbReference>
<gene>
    <name evidence="2" type="ORF">Cgig2_011064</name>
</gene>
<dbReference type="Proteomes" id="UP001153076">
    <property type="component" value="Unassembled WGS sequence"/>
</dbReference>
<dbReference type="EMBL" id="JAKOGI010000890">
    <property type="protein sequence ID" value="KAJ8429478.1"/>
    <property type="molecule type" value="Genomic_DNA"/>
</dbReference>
<evidence type="ECO:0000256" key="1">
    <source>
        <dbReference type="SAM" id="MobiDB-lite"/>
    </source>
</evidence>
<feature type="region of interest" description="Disordered" evidence="1">
    <location>
        <begin position="234"/>
        <end position="285"/>
    </location>
</feature>
<reference evidence="2" key="1">
    <citation type="submission" date="2022-04" db="EMBL/GenBank/DDBJ databases">
        <title>Carnegiea gigantea Genome sequencing and assembly v2.</title>
        <authorList>
            <person name="Copetti D."/>
            <person name="Sanderson M.J."/>
            <person name="Burquez A."/>
            <person name="Wojciechowski M.F."/>
        </authorList>
    </citation>
    <scope>NUCLEOTIDE SEQUENCE</scope>
    <source>
        <strain evidence="2">SGP5-SGP5p</strain>
        <tissue evidence="2">Aerial part</tissue>
    </source>
</reference>
<evidence type="ECO:0000313" key="3">
    <source>
        <dbReference type="Proteomes" id="UP001153076"/>
    </source>
</evidence>
<feature type="compositionally biased region" description="Basic residues" evidence="1">
    <location>
        <begin position="23"/>
        <end position="43"/>
    </location>
</feature>
<dbReference type="OrthoDB" id="5562739at2759"/>
<evidence type="ECO:0000313" key="2">
    <source>
        <dbReference type="EMBL" id="KAJ8429478.1"/>
    </source>
</evidence>
<feature type="compositionally biased region" description="Basic and acidic residues" evidence="1">
    <location>
        <begin position="241"/>
        <end position="266"/>
    </location>
</feature>
<comment type="caution">
    <text evidence="2">The sequence shown here is derived from an EMBL/GenBank/DDBJ whole genome shotgun (WGS) entry which is preliminary data.</text>
</comment>
<feature type="compositionally biased region" description="Basic and acidic residues" evidence="1">
    <location>
        <begin position="46"/>
        <end position="56"/>
    </location>
</feature>
<protein>
    <submittedName>
        <fullName evidence="2">Uncharacterized protein</fullName>
    </submittedName>
</protein>
<name>A0A9Q1Q548_9CARY</name>